<evidence type="ECO:0000313" key="2">
    <source>
        <dbReference type="EMBL" id="SFR99047.1"/>
    </source>
</evidence>
<keyword evidence="1" id="KW-1133">Transmembrane helix</keyword>
<dbReference type="STRING" id="474950.SAMN05421771_0333"/>
<name>A0A1I6L6H7_9BACT</name>
<sequence length="88" mass="9821">MSVREGMQNRRRAGKVCGITFLLCFCTAAALHVVRLQAVPPDPNGIRLLQMETIAIWLALVLASALMLIVAVELSIVAWRLLRSRHRN</sequence>
<keyword evidence="1" id="KW-0812">Transmembrane</keyword>
<proteinExistence type="predicted"/>
<keyword evidence="1" id="KW-0472">Membrane</keyword>
<evidence type="ECO:0000313" key="3">
    <source>
        <dbReference type="Proteomes" id="UP000199024"/>
    </source>
</evidence>
<dbReference type="RefSeq" id="WP_089836011.1">
    <property type="nucleotide sequence ID" value="NZ_FOZL01000001.1"/>
</dbReference>
<evidence type="ECO:0000256" key="1">
    <source>
        <dbReference type="SAM" id="Phobius"/>
    </source>
</evidence>
<gene>
    <name evidence="2" type="ORF">SAMN05421771_0333</name>
</gene>
<accession>A0A1I6L6H7</accession>
<feature type="transmembrane region" description="Helical" evidence="1">
    <location>
        <begin position="54"/>
        <end position="82"/>
    </location>
</feature>
<dbReference type="AlphaFoldDB" id="A0A1I6L6H7"/>
<reference evidence="2 3" key="1">
    <citation type="submission" date="2016-10" db="EMBL/GenBank/DDBJ databases">
        <authorList>
            <person name="de Groot N.N."/>
        </authorList>
    </citation>
    <scope>NUCLEOTIDE SEQUENCE [LARGE SCALE GENOMIC DNA]</scope>
    <source>
        <strain evidence="2 3">DSM 21001</strain>
    </source>
</reference>
<keyword evidence="3" id="KW-1185">Reference proteome</keyword>
<dbReference type="Proteomes" id="UP000199024">
    <property type="component" value="Unassembled WGS sequence"/>
</dbReference>
<organism evidence="2 3">
    <name type="scientific">Granulicella pectinivorans</name>
    <dbReference type="NCBI Taxonomy" id="474950"/>
    <lineage>
        <taxon>Bacteria</taxon>
        <taxon>Pseudomonadati</taxon>
        <taxon>Acidobacteriota</taxon>
        <taxon>Terriglobia</taxon>
        <taxon>Terriglobales</taxon>
        <taxon>Acidobacteriaceae</taxon>
        <taxon>Granulicella</taxon>
    </lineage>
</organism>
<dbReference type="EMBL" id="FOZL01000001">
    <property type="protein sequence ID" value="SFR99047.1"/>
    <property type="molecule type" value="Genomic_DNA"/>
</dbReference>
<protein>
    <submittedName>
        <fullName evidence="2">Uncharacterized protein</fullName>
    </submittedName>
</protein>